<protein>
    <submittedName>
        <fullName evidence="15">Coagulation factor XI</fullName>
    </submittedName>
</protein>
<dbReference type="GO" id="GO:0005615">
    <property type="term" value="C:extracellular space"/>
    <property type="evidence" value="ECO:0007669"/>
    <property type="project" value="Ensembl"/>
</dbReference>
<proteinExistence type="inferred from homology"/>
<keyword evidence="10" id="KW-1015">Disulfide bond</keyword>
<feature type="domain" description="Apple" evidence="14">
    <location>
        <begin position="291"/>
        <end position="375"/>
    </location>
</feature>
<dbReference type="PRINTS" id="PR00005">
    <property type="entry name" value="APPLEDOMAIN"/>
</dbReference>
<reference evidence="15" key="1">
    <citation type="submission" date="2025-08" db="UniProtKB">
        <authorList>
            <consortium name="Ensembl"/>
        </authorList>
    </citation>
    <scope>IDENTIFICATION</scope>
</reference>
<dbReference type="Gene3D" id="2.40.10.10">
    <property type="entry name" value="Trypsin-like serine proteases"/>
    <property type="match status" value="1"/>
</dbReference>
<dbReference type="InterPro" id="IPR001254">
    <property type="entry name" value="Trypsin_dom"/>
</dbReference>
<keyword evidence="3" id="KW-0964">Secreted</keyword>
<dbReference type="GeneTree" id="ENSGT00940000158569"/>
<dbReference type="SMART" id="SM00020">
    <property type="entry name" value="Tryp_SPc"/>
    <property type="match status" value="1"/>
</dbReference>
<evidence type="ECO:0000256" key="9">
    <source>
        <dbReference type="ARBA" id="ARBA00023145"/>
    </source>
</evidence>
<dbReference type="PANTHER" id="PTHR24252">
    <property type="entry name" value="ACROSIN-RELATED"/>
    <property type="match status" value="1"/>
</dbReference>
<dbReference type="PRINTS" id="PR00722">
    <property type="entry name" value="CHYMOTRYPSIN"/>
</dbReference>
<feature type="domain" description="Apple" evidence="14">
    <location>
        <begin position="21"/>
        <end position="104"/>
    </location>
</feature>
<dbReference type="CDD" id="cd00190">
    <property type="entry name" value="Tryp_SPc"/>
    <property type="match status" value="1"/>
</dbReference>
<dbReference type="SMART" id="SM00223">
    <property type="entry name" value="APPLE"/>
    <property type="match status" value="4"/>
</dbReference>
<keyword evidence="9" id="KW-0865">Zymogen</keyword>
<dbReference type="CDD" id="cd01100">
    <property type="entry name" value="APPLE_Factor_XI_like"/>
    <property type="match status" value="4"/>
</dbReference>
<gene>
    <name evidence="15" type="primary">F11</name>
</gene>
<dbReference type="Pfam" id="PF00089">
    <property type="entry name" value="Trypsin"/>
    <property type="match status" value="1"/>
</dbReference>
<keyword evidence="7" id="KW-0378">Hydrolase</keyword>
<feature type="domain" description="Apple" evidence="14">
    <location>
        <begin position="111"/>
        <end position="194"/>
    </location>
</feature>
<evidence type="ECO:0000256" key="12">
    <source>
        <dbReference type="SAM" id="SignalP"/>
    </source>
</evidence>
<dbReference type="PANTHER" id="PTHR24252:SF27">
    <property type="entry name" value="TRANSMEMBRANE PROTEASE SERINE 3-LIKE"/>
    <property type="match status" value="1"/>
</dbReference>
<dbReference type="GO" id="GO:0007596">
    <property type="term" value="P:blood coagulation"/>
    <property type="evidence" value="ECO:0007669"/>
    <property type="project" value="Ensembl"/>
</dbReference>
<evidence type="ECO:0000256" key="6">
    <source>
        <dbReference type="ARBA" id="ARBA00022737"/>
    </source>
</evidence>
<feature type="domain" description="Apple" evidence="14">
    <location>
        <begin position="201"/>
        <end position="284"/>
    </location>
</feature>
<comment type="similarity">
    <text evidence="2">Belongs to the peptidase S1 family. Snake venom subfamily.</text>
</comment>
<evidence type="ECO:0000256" key="4">
    <source>
        <dbReference type="ARBA" id="ARBA00022670"/>
    </source>
</evidence>
<reference evidence="15" key="2">
    <citation type="submission" date="2025-09" db="UniProtKB">
        <authorList>
            <consortium name="Ensembl"/>
        </authorList>
    </citation>
    <scope>IDENTIFICATION</scope>
</reference>
<dbReference type="Proteomes" id="UP000694392">
    <property type="component" value="Unplaced"/>
</dbReference>
<dbReference type="InterPro" id="IPR043504">
    <property type="entry name" value="Peptidase_S1_PA_chymotrypsin"/>
</dbReference>
<dbReference type="AlphaFoldDB" id="A0A8D0LB31"/>
<dbReference type="InterPro" id="IPR001314">
    <property type="entry name" value="Peptidase_S1A"/>
</dbReference>
<dbReference type="PROSITE" id="PS50948">
    <property type="entry name" value="PAN"/>
    <property type="match status" value="4"/>
</dbReference>
<dbReference type="PROSITE" id="PS50240">
    <property type="entry name" value="TRYPSIN_DOM"/>
    <property type="match status" value="1"/>
</dbReference>
<dbReference type="GO" id="GO:0031639">
    <property type="term" value="P:plasminogen activation"/>
    <property type="evidence" value="ECO:0007669"/>
    <property type="project" value="Ensembl"/>
</dbReference>
<evidence type="ECO:0000256" key="10">
    <source>
        <dbReference type="ARBA" id="ARBA00023157"/>
    </source>
</evidence>
<feature type="domain" description="Peptidase S1" evidence="13">
    <location>
        <begin position="393"/>
        <end position="625"/>
    </location>
</feature>
<feature type="signal peptide" evidence="12">
    <location>
        <begin position="1"/>
        <end position="19"/>
    </location>
</feature>
<evidence type="ECO:0000259" key="14">
    <source>
        <dbReference type="PROSITE" id="PS50948"/>
    </source>
</evidence>
<dbReference type="SUPFAM" id="SSF50494">
    <property type="entry name" value="Trypsin-like serine proteases"/>
    <property type="match status" value="1"/>
</dbReference>
<evidence type="ECO:0000256" key="1">
    <source>
        <dbReference type="ARBA" id="ARBA00004613"/>
    </source>
</evidence>
<feature type="chain" id="PRO_5034082085" evidence="12">
    <location>
        <begin position="20"/>
        <end position="640"/>
    </location>
</feature>
<organism evidence="15 16">
    <name type="scientific">Sphenodon punctatus</name>
    <name type="common">Tuatara</name>
    <name type="synonym">Hatteria punctata</name>
    <dbReference type="NCBI Taxonomy" id="8508"/>
    <lineage>
        <taxon>Eukaryota</taxon>
        <taxon>Metazoa</taxon>
        <taxon>Chordata</taxon>
        <taxon>Craniata</taxon>
        <taxon>Vertebrata</taxon>
        <taxon>Euteleostomi</taxon>
        <taxon>Lepidosauria</taxon>
        <taxon>Sphenodontia</taxon>
        <taxon>Sphenodontidae</taxon>
        <taxon>Sphenodon</taxon>
    </lineage>
</organism>
<evidence type="ECO:0000256" key="5">
    <source>
        <dbReference type="ARBA" id="ARBA00022729"/>
    </source>
</evidence>
<keyword evidence="4" id="KW-0645">Protease</keyword>
<dbReference type="InterPro" id="IPR000177">
    <property type="entry name" value="Apple"/>
</dbReference>
<dbReference type="InterPro" id="IPR009003">
    <property type="entry name" value="Peptidase_S1_PA"/>
</dbReference>
<keyword evidence="11" id="KW-0325">Glycoprotein</keyword>
<dbReference type="GO" id="GO:0051919">
    <property type="term" value="P:positive regulation of fibrinolysis"/>
    <property type="evidence" value="ECO:0007669"/>
    <property type="project" value="Ensembl"/>
</dbReference>
<evidence type="ECO:0000256" key="3">
    <source>
        <dbReference type="ARBA" id="ARBA00022525"/>
    </source>
</evidence>
<sequence length="640" mass="72898">MDWIYQTFYFVFLFASVYSECMTQIYENTYFQGGDLLTVFTPSVEHCRIVCTYHPRCLLFTYLPANWKQDAARRFTCLLKDSYTEILPKLAMEGAISGHSLKQCYTLINACSKEVHPGLDMQGTNYNLTFTDSYQQCQKRCTSNDRCQFFTYATELFHSADFRNKCFLKYSMMGTPTRIRKLNNVVSGFSLKPCQLSEKDCRMDIFQRTVFAGDNITSVLAPDAQICRIICTYHQNCLFFTFLTNEWKVVKERNLCFLKTLESEMPTTFVLSGNAMSGFSLRNCRKFFPACHSRIHRDVNFLGDELNVAYVGGNKACQQLCTNTVRCQFFTYFPLPQSCNQEGKCTCHLRMSSDGNPTGIVYQTGKISGYSLRLCKTKTIHPCMQTAKLATRVVGGTASSPEEWPWQVSLQVRIHSWKHICGGSIISNQLILTAAHCTEGLQIPSLWRVYTGILNQSQITKGAPFFNVQEIIPHPQYEIAESGYDIALIKLDKPMNYTGFQQPICLPSKEETNITHTDCWVIGWGYTKEKGQIEDVLQKARIPLVSSKECQAKYQQYRIDNKMVCAGYKEGGKDAYSGGPLSCKYENTWYLVGVTSWGEGCARPEQPGVYTKVAEYANWIQENTRYSVESFKTSTNPSPL</sequence>
<evidence type="ECO:0000256" key="2">
    <source>
        <dbReference type="ARBA" id="ARBA00009228"/>
    </source>
</evidence>
<evidence type="ECO:0000313" key="16">
    <source>
        <dbReference type="Proteomes" id="UP000694392"/>
    </source>
</evidence>
<evidence type="ECO:0000256" key="7">
    <source>
        <dbReference type="ARBA" id="ARBA00022801"/>
    </source>
</evidence>
<evidence type="ECO:0000259" key="13">
    <source>
        <dbReference type="PROSITE" id="PS50240"/>
    </source>
</evidence>
<accession>A0A8D0LB31</accession>
<name>A0A8D0LB31_SPHPU</name>
<dbReference type="Gene3D" id="3.50.4.10">
    <property type="entry name" value="Hepatocyte Growth Factor"/>
    <property type="match status" value="4"/>
</dbReference>
<dbReference type="PROSITE" id="PS00495">
    <property type="entry name" value="APPLE"/>
    <property type="match status" value="1"/>
</dbReference>
<dbReference type="Ensembl" id="ENSSPUT00000022177.1">
    <property type="protein sequence ID" value="ENSSPUP00000020811.1"/>
    <property type="gene ID" value="ENSSPUG00000015897.1"/>
</dbReference>
<keyword evidence="8" id="KW-0720">Serine protease</keyword>
<dbReference type="InterPro" id="IPR018114">
    <property type="entry name" value="TRYPSIN_HIS"/>
</dbReference>
<evidence type="ECO:0000313" key="15">
    <source>
        <dbReference type="Ensembl" id="ENSSPUP00000020811.1"/>
    </source>
</evidence>
<dbReference type="InterPro" id="IPR003609">
    <property type="entry name" value="Pan_app"/>
</dbReference>
<dbReference type="GO" id="GO:0004252">
    <property type="term" value="F:serine-type endopeptidase activity"/>
    <property type="evidence" value="ECO:0007669"/>
    <property type="project" value="InterPro"/>
</dbReference>
<evidence type="ECO:0000256" key="11">
    <source>
        <dbReference type="ARBA" id="ARBA00023180"/>
    </source>
</evidence>
<keyword evidence="5 12" id="KW-0732">Signal</keyword>
<evidence type="ECO:0000256" key="8">
    <source>
        <dbReference type="ARBA" id="ARBA00022825"/>
    </source>
</evidence>
<comment type="subcellular location">
    <subcellularLocation>
        <location evidence="1">Secreted</location>
    </subcellularLocation>
</comment>
<dbReference type="PROSITE" id="PS00134">
    <property type="entry name" value="TRYPSIN_HIS"/>
    <property type="match status" value="1"/>
</dbReference>
<dbReference type="Pfam" id="PF00024">
    <property type="entry name" value="PAN_1"/>
    <property type="match status" value="4"/>
</dbReference>
<dbReference type="FunFam" id="2.40.10.10:FF:000003">
    <property type="entry name" value="Transmembrane serine protease 3"/>
    <property type="match status" value="1"/>
</dbReference>
<keyword evidence="16" id="KW-1185">Reference proteome</keyword>
<keyword evidence="6" id="KW-0677">Repeat</keyword>